<evidence type="ECO:0000313" key="3">
    <source>
        <dbReference type="Proteomes" id="UP000325827"/>
    </source>
</evidence>
<name>A0A5J5J288_9MICO</name>
<dbReference type="EMBL" id="VYSA01000001">
    <property type="protein sequence ID" value="KAA9110160.1"/>
    <property type="molecule type" value="Genomic_DNA"/>
</dbReference>
<accession>A0A5J5J288</accession>
<dbReference type="AlphaFoldDB" id="A0A5J5J288"/>
<sequence length="261" mass="28074">MKLEEVRAAVQASGELVGIDGPQFLADATSLSSWSPFHIGNDHPVAARVTVTRKGQAPREVVIVWDEYADEMENNPEWNATRDRKPTAVFGGEAERHGYRVVFADILAPLIAAETQPSAPPPADPWARSDEGDPAIFLALKLTETEADVDAVWALAKGHRTAALERACRQRKAELRAAAAIPAVPLPRAEKVASVPKAPTVARVPVVESRPMPAPRPPTPQRDTAISRALAEAEQASGKTVSRKAQSRGQRDSGRRGGGQR</sequence>
<organism evidence="2 3">
    <name type="scientific">Microbacterium rhizomatis</name>
    <dbReference type="NCBI Taxonomy" id="1631477"/>
    <lineage>
        <taxon>Bacteria</taxon>
        <taxon>Bacillati</taxon>
        <taxon>Actinomycetota</taxon>
        <taxon>Actinomycetes</taxon>
        <taxon>Micrococcales</taxon>
        <taxon>Microbacteriaceae</taxon>
        <taxon>Microbacterium</taxon>
    </lineage>
</organism>
<dbReference type="Proteomes" id="UP000325827">
    <property type="component" value="Unassembled WGS sequence"/>
</dbReference>
<protein>
    <submittedName>
        <fullName evidence="2">Uncharacterized protein</fullName>
    </submittedName>
</protein>
<gene>
    <name evidence="2" type="ORF">F6B43_00155</name>
</gene>
<dbReference type="RefSeq" id="WP_150446964.1">
    <property type="nucleotide sequence ID" value="NZ_VYSA01000001.1"/>
</dbReference>
<keyword evidence="3" id="KW-1185">Reference proteome</keyword>
<evidence type="ECO:0000256" key="1">
    <source>
        <dbReference type="SAM" id="MobiDB-lite"/>
    </source>
</evidence>
<dbReference type="OrthoDB" id="5083605at2"/>
<reference evidence="3" key="1">
    <citation type="submission" date="2019-09" db="EMBL/GenBank/DDBJ databases">
        <title>Mumia zhuanghuii sp. nov. isolated from the intestinal contents of plateau pika (Ochotona curzoniae) in the Qinghai-Tibet plateau of China.</title>
        <authorList>
            <person name="Tian Z."/>
        </authorList>
    </citation>
    <scope>NUCLEOTIDE SEQUENCE [LARGE SCALE GENOMIC DNA]</scope>
    <source>
        <strain evidence="3">JCM 30598</strain>
    </source>
</reference>
<comment type="caution">
    <text evidence="2">The sequence shown here is derived from an EMBL/GenBank/DDBJ whole genome shotgun (WGS) entry which is preliminary data.</text>
</comment>
<feature type="region of interest" description="Disordered" evidence="1">
    <location>
        <begin position="206"/>
        <end position="261"/>
    </location>
</feature>
<evidence type="ECO:0000313" key="2">
    <source>
        <dbReference type="EMBL" id="KAA9110160.1"/>
    </source>
</evidence>
<proteinExistence type="predicted"/>